<keyword evidence="2" id="KW-0677">Repeat</keyword>
<dbReference type="PRINTS" id="PR00320">
    <property type="entry name" value="GPROTEINBRPT"/>
</dbReference>
<dbReference type="GO" id="GO:0030621">
    <property type="term" value="F:U4 snRNA binding"/>
    <property type="evidence" value="ECO:0007669"/>
    <property type="project" value="TreeGrafter"/>
</dbReference>
<sequence>MSVHPSRQGQLAEDRMSVDPPSPQGGGLYLEDISVDNDYVMYGTNIKAQTYLEELSRRRRAKQIAVPTDDLKVRAGLRELGEPITLFGEDKADRRERLRKVLLERQEAAEEDVEMRSVTGSVRSVTGEEAEDEDEEFYTPGDENILEVRKQVARYSLICARQRRAQQIKDAAFPLTKLVKQARGLSEYLKTYALMGTQFVADRAVSCVRFSPNSELIAAGSWTGSIRLLQVPTLEDDDISILRGHNDRIGGLAWHPEATLSQSPNVVNLASGGGDYTVRLWSLSQDTPLATLQGHEGRVCRVAFHPSGRLLASASFDCTWRLWDLEMQQELLMQEGHSKEVYCVAIQQDGALVVSAGLDGIGRVWDLRTGRTIMVLDGHSREIYGADFSPDGYHIATGSGDSSVKIWDVRKVRVSATIPAHKSLVSDVRFFNGDGDIPGITQEDGAPPLRGSYLASSSYDGCVNVWKSDSWTLIKSLRGHSDKAMSVDISSDCRFIASSGWDRSVKLWASETIGL</sequence>
<dbReference type="InterPro" id="IPR020472">
    <property type="entry name" value="WD40_PAC1"/>
</dbReference>
<dbReference type="SUPFAM" id="SSF158230">
    <property type="entry name" value="PRP4-like"/>
    <property type="match status" value="1"/>
</dbReference>
<dbReference type="Pfam" id="PF08799">
    <property type="entry name" value="PRP4"/>
    <property type="match status" value="1"/>
</dbReference>
<evidence type="ECO:0000313" key="6">
    <source>
        <dbReference type="EMBL" id="ODQ74175.1"/>
    </source>
</evidence>
<organism evidence="6 7">
    <name type="scientific">Lipomyces starkeyi NRRL Y-11557</name>
    <dbReference type="NCBI Taxonomy" id="675824"/>
    <lineage>
        <taxon>Eukaryota</taxon>
        <taxon>Fungi</taxon>
        <taxon>Dikarya</taxon>
        <taxon>Ascomycota</taxon>
        <taxon>Saccharomycotina</taxon>
        <taxon>Lipomycetes</taxon>
        <taxon>Lipomycetales</taxon>
        <taxon>Lipomycetaceae</taxon>
        <taxon>Lipomyces</taxon>
    </lineage>
</organism>
<dbReference type="GO" id="GO:0000393">
    <property type="term" value="P:spliceosomal conformational changes to generate catalytic conformation"/>
    <property type="evidence" value="ECO:0007669"/>
    <property type="project" value="EnsemblFungi"/>
</dbReference>
<evidence type="ECO:0000256" key="1">
    <source>
        <dbReference type="ARBA" id="ARBA00022574"/>
    </source>
</evidence>
<evidence type="ECO:0000256" key="2">
    <source>
        <dbReference type="ARBA" id="ARBA00022737"/>
    </source>
</evidence>
<dbReference type="Gene3D" id="4.10.280.110">
    <property type="entry name" value="Pre-mRNA processing factor 4 domain"/>
    <property type="match status" value="1"/>
</dbReference>
<dbReference type="InterPro" id="IPR014906">
    <property type="entry name" value="PRP4-like"/>
</dbReference>
<dbReference type="InterPro" id="IPR001680">
    <property type="entry name" value="WD40_rpt"/>
</dbReference>
<dbReference type="InterPro" id="IPR036285">
    <property type="entry name" value="PRP4-like_sf"/>
</dbReference>
<dbReference type="PANTHER" id="PTHR19846">
    <property type="entry name" value="WD40 REPEAT PROTEIN"/>
    <property type="match status" value="1"/>
</dbReference>
<dbReference type="PANTHER" id="PTHR19846:SF0">
    <property type="entry name" value="PRE-MRNA PROCESSING FACTOR 4"/>
    <property type="match status" value="1"/>
</dbReference>
<dbReference type="AlphaFoldDB" id="A0A1E3Q8Z5"/>
<dbReference type="GO" id="GO:0046540">
    <property type="term" value="C:U4/U6 x U5 tri-snRNP complex"/>
    <property type="evidence" value="ECO:0007669"/>
    <property type="project" value="EnsemblFungi"/>
</dbReference>
<evidence type="ECO:0000256" key="4">
    <source>
        <dbReference type="SAM" id="MobiDB-lite"/>
    </source>
</evidence>
<protein>
    <recommendedName>
        <fullName evidence="5">Pre-mRNA processing factor 4 (PRP4)-like domain-containing protein</fullName>
    </recommendedName>
</protein>
<dbReference type="CDD" id="cd00200">
    <property type="entry name" value="WD40"/>
    <property type="match status" value="1"/>
</dbReference>
<dbReference type="PROSITE" id="PS50082">
    <property type="entry name" value="WD_REPEATS_2"/>
    <property type="match status" value="5"/>
</dbReference>
<keyword evidence="7" id="KW-1185">Reference proteome</keyword>
<dbReference type="EMBL" id="KV454292">
    <property type="protein sequence ID" value="ODQ74175.1"/>
    <property type="molecule type" value="Genomic_DNA"/>
</dbReference>
<feature type="region of interest" description="Disordered" evidence="4">
    <location>
        <begin position="113"/>
        <end position="135"/>
    </location>
</feature>
<evidence type="ECO:0000256" key="3">
    <source>
        <dbReference type="PROSITE-ProRule" id="PRU00221"/>
    </source>
</evidence>
<dbReference type="SMART" id="SM00500">
    <property type="entry name" value="SFM"/>
    <property type="match status" value="1"/>
</dbReference>
<feature type="repeat" description="WD" evidence="3">
    <location>
        <begin position="334"/>
        <end position="375"/>
    </location>
</feature>
<keyword evidence="1 3" id="KW-0853">WD repeat</keyword>
<proteinExistence type="predicted"/>
<dbReference type="SMART" id="SM00320">
    <property type="entry name" value="WD40"/>
    <property type="match status" value="7"/>
</dbReference>
<dbReference type="Gene3D" id="2.130.10.10">
    <property type="entry name" value="YVTN repeat-like/Quinoprotein amine dehydrogenase"/>
    <property type="match status" value="3"/>
</dbReference>
<dbReference type="FunFam" id="2.130.10.10:FF:000411">
    <property type="entry name" value="U4/U6 small nuclear ribonucleoprotein Prp4"/>
    <property type="match status" value="1"/>
</dbReference>
<gene>
    <name evidence="6" type="ORF">LIPSTDRAFT_116487</name>
</gene>
<dbReference type="InterPro" id="IPR015943">
    <property type="entry name" value="WD40/YVTN_repeat-like_dom_sf"/>
</dbReference>
<dbReference type="Pfam" id="PF00400">
    <property type="entry name" value="WD40"/>
    <property type="match status" value="7"/>
</dbReference>
<evidence type="ECO:0000313" key="7">
    <source>
        <dbReference type="Proteomes" id="UP000094385"/>
    </source>
</evidence>
<feature type="region of interest" description="Disordered" evidence="4">
    <location>
        <begin position="1"/>
        <end position="26"/>
    </location>
</feature>
<dbReference type="PROSITE" id="PS50294">
    <property type="entry name" value="WD_REPEATS_REGION"/>
    <property type="match status" value="4"/>
</dbReference>
<feature type="domain" description="Pre-mRNA processing factor 4 (PRP4)-like" evidence="5">
    <location>
        <begin position="68"/>
        <end position="117"/>
    </location>
</feature>
<dbReference type="OrthoDB" id="540662at2759"/>
<dbReference type="GO" id="GO:0034247">
    <property type="term" value="P:snoRNA splicing"/>
    <property type="evidence" value="ECO:0007669"/>
    <property type="project" value="EnsemblFungi"/>
</dbReference>
<dbReference type="STRING" id="675824.A0A1E3Q8Z5"/>
<accession>A0A1E3Q8Z5</accession>
<dbReference type="SUPFAM" id="SSF50978">
    <property type="entry name" value="WD40 repeat-like"/>
    <property type="match status" value="1"/>
</dbReference>
<reference evidence="6 7" key="1">
    <citation type="journal article" date="2016" name="Proc. Natl. Acad. Sci. U.S.A.">
        <title>Comparative genomics of biotechnologically important yeasts.</title>
        <authorList>
            <person name="Riley R."/>
            <person name="Haridas S."/>
            <person name="Wolfe K.H."/>
            <person name="Lopes M.R."/>
            <person name="Hittinger C.T."/>
            <person name="Goeker M."/>
            <person name="Salamov A.A."/>
            <person name="Wisecaver J.H."/>
            <person name="Long T.M."/>
            <person name="Calvey C.H."/>
            <person name="Aerts A.L."/>
            <person name="Barry K.W."/>
            <person name="Choi C."/>
            <person name="Clum A."/>
            <person name="Coughlan A.Y."/>
            <person name="Deshpande S."/>
            <person name="Douglass A.P."/>
            <person name="Hanson S.J."/>
            <person name="Klenk H.-P."/>
            <person name="LaButti K.M."/>
            <person name="Lapidus A."/>
            <person name="Lindquist E.A."/>
            <person name="Lipzen A.M."/>
            <person name="Meier-Kolthoff J.P."/>
            <person name="Ohm R.A."/>
            <person name="Otillar R.P."/>
            <person name="Pangilinan J.L."/>
            <person name="Peng Y."/>
            <person name="Rokas A."/>
            <person name="Rosa C.A."/>
            <person name="Scheuner C."/>
            <person name="Sibirny A.A."/>
            <person name="Slot J.C."/>
            <person name="Stielow J.B."/>
            <person name="Sun H."/>
            <person name="Kurtzman C.P."/>
            <person name="Blackwell M."/>
            <person name="Grigoriev I.V."/>
            <person name="Jeffries T.W."/>
        </authorList>
    </citation>
    <scope>NUCLEOTIDE SEQUENCE [LARGE SCALE GENOMIC DNA]</scope>
    <source>
        <strain evidence="6 7">NRRL Y-11557</strain>
    </source>
</reference>
<dbReference type="InterPro" id="IPR019775">
    <property type="entry name" value="WD40_repeat_CS"/>
</dbReference>
<dbReference type="Proteomes" id="UP000094385">
    <property type="component" value="Unassembled WGS sequence"/>
</dbReference>
<dbReference type="GO" id="GO:0017070">
    <property type="term" value="F:U6 snRNA binding"/>
    <property type="evidence" value="ECO:0007669"/>
    <property type="project" value="TreeGrafter"/>
</dbReference>
<name>A0A1E3Q8Z5_LIPST</name>
<dbReference type="InterPro" id="IPR036322">
    <property type="entry name" value="WD40_repeat_dom_sf"/>
</dbReference>
<dbReference type="PROSITE" id="PS00678">
    <property type="entry name" value="WD_REPEATS_1"/>
    <property type="match status" value="2"/>
</dbReference>
<feature type="repeat" description="WD" evidence="3">
    <location>
        <begin position="242"/>
        <end position="291"/>
    </location>
</feature>
<evidence type="ECO:0000259" key="5">
    <source>
        <dbReference type="SMART" id="SM00500"/>
    </source>
</evidence>
<feature type="repeat" description="WD" evidence="3">
    <location>
        <begin position="292"/>
        <end position="333"/>
    </location>
</feature>
<feature type="repeat" description="WD" evidence="3">
    <location>
        <begin position="376"/>
        <end position="417"/>
    </location>
</feature>
<feature type="repeat" description="WD" evidence="3">
    <location>
        <begin position="477"/>
        <end position="508"/>
    </location>
</feature>